<dbReference type="AlphaFoldDB" id="A0A6P1BKV9"/>
<gene>
    <name evidence="1" type="ORF">FNJ47_25360</name>
</gene>
<dbReference type="Proteomes" id="UP000468531">
    <property type="component" value="Unassembled WGS sequence"/>
</dbReference>
<name>A0A6P1BKV9_9BRAD</name>
<proteinExistence type="predicted"/>
<keyword evidence="2" id="KW-1185">Reference proteome</keyword>
<evidence type="ECO:0000313" key="1">
    <source>
        <dbReference type="EMBL" id="NEU99065.1"/>
    </source>
</evidence>
<dbReference type="EMBL" id="VKHP01000115">
    <property type="protein sequence ID" value="NEU99065.1"/>
    <property type="molecule type" value="Genomic_DNA"/>
</dbReference>
<comment type="caution">
    <text evidence="1">The sequence shown here is derived from an EMBL/GenBank/DDBJ whole genome shotgun (WGS) entry which is preliminary data.</text>
</comment>
<accession>A0A6P1BKV9</accession>
<protein>
    <submittedName>
        <fullName evidence="1">Uncharacterized protein</fullName>
    </submittedName>
</protein>
<sequence length="73" mass="8558">MALAQPNPCELRLRDERCRWPMDPVREFPNDARTGAAFTLKRDEIGLNHHRALAPCLSMIFSENRFTLFRIML</sequence>
<organism evidence="1 2">
    <name type="scientific">Bradyrhizobium uaiense</name>
    <dbReference type="NCBI Taxonomy" id="2594946"/>
    <lineage>
        <taxon>Bacteria</taxon>
        <taxon>Pseudomonadati</taxon>
        <taxon>Pseudomonadota</taxon>
        <taxon>Alphaproteobacteria</taxon>
        <taxon>Hyphomicrobiales</taxon>
        <taxon>Nitrobacteraceae</taxon>
        <taxon>Bradyrhizobium</taxon>
    </lineage>
</organism>
<reference evidence="1 2" key="1">
    <citation type="journal article" date="2020" name="Arch. Microbiol.">
        <title>Bradyrhizobium uaiense sp. nov., a new highly efficient cowpea symbiont.</title>
        <authorList>
            <person name="Cabral Michel D."/>
            <person name="Azarias Guimaraes A."/>
            <person name="Martins da Costa E."/>
            <person name="Soares de Carvalho T."/>
            <person name="Balsanelli E."/>
            <person name="Willems A."/>
            <person name="Maltempi de Souza E."/>
            <person name="de Souza Moreira F.M."/>
        </authorList>
    </citation>
    <scope>NUCLEOTIDE SEQUENCE [LARGE SCALE GENOMIC DNA]</scope>
    <source>
        <strain evidence="1 2">UFLA 03-164</strain>
    </source>
</reference>
<evidence type="ECO:0000313" key="2">
    <source>
        <dbReference type="Proteomes" id="UP000468531"/>
    </source>
</evidence>